<dbReference type="PRINTS" id="PR00035">
    <property type="entry name" value="HTHGNTR"/>
</dbReference>
<dbReference type="EMBL" id="JASXSZ010000003">
    <property type="protein sequence ID" value="MDL9980054.1"/>
    <property type="molecule type" value="Genomic_DNA"/>
</dbReference>
<proteinExistence type="predicted"/>
<reference evidence="5 6" key="1">
    <citation type="submission" date="2023-06" db="EMBL/GenBank/DDBJ databases">
        <title>Microbacterium sp. nov., isolated from a waste landfill.</title>
        <authorList>
            <person name="Wen W."/>
        </authorList>
    </citation>
    <scope>NUCLEOTIDE SEQUENCE [LARGE SCALE GENOMIC DNA]</scope>
    <source>
        <strain evidence="5 6">ASV49</strain>
    </source>
</reference>
<accession>A0ABT7N032</accession>
<dbReference type="PANTHER" id="PTHR43537">
    <property type="entry name" value="TRANSCRIPTIONAL REGULATOR, GNTR FAMILY"/>
    <property type="match status" value="1"/>
</dbReference>
<dbReference type="SUPFAM" id="SSF48008">
    <property type="entry name" value="GntR ligand-binding domain-like"/>
    <property type="match status" value="1"/>
</dbReference>
<dbReference type="CDD" id="cd07377">
    <property type="entry name" value="WHTH_GntR"/>
    <property type="match status" value="1"/>
</dbReference>
<dbReference type="SUPFAM" id="SSF46785">
    <property type="entry name" value="Winged helix' DNA-binding domain"/>
    <property type="match status" value="1"/>
</dbReference>
<name>A0ABT7N032_9MICO</name>
<organism evidence="5 6">
    <name type="scientific">Microbacterium candidum</name>
    <dbReference type="NCBI Taxonomy" id="3041922"/>
    <lineage>
        <taxon>Bacteria</taxon>
        <taxon>Bacillati</taxon>
        <taxon>Actinomycetota</taxon>
        <taxon>Actinomycetes</taxon>
        <taxon>Micrococcales</taxon>
        <taxon>Microbacteriaceae</taxon>
        <taxon>Microbacterium</taxon>
    </lineage>
</organism>
<gene>
    <name evidence="5" type="ORF">QSV35_11990</name>
</gene>
<evidence type="ECO:0000313" key="5">
    <source>
        <dbReference type="EMBL" id="MDL9980054.1"/>
    </source>
</evidence>
<dbReference type="Gene3D" id="1.20.120.530">
    <property type="entry name" value="GntR ligand-binding domain-like"/>
    <property type="match status" value="1"/>
</dbReference>
<dbReference type="InterPro" id="IPR011711">
    <property type="entry name" value="GntR_C"/>
</dbReference>
<dbReference type="InterPro" id="IPR008920">
    <property type="entry name" value="TF_FadR/GntR_C"/>
</dbReference>
<evidence type="ECO:0000256" key="3">
    <source>
        <dbReference type="ARBA" id="ARBA00023163"/>
    </source>
</evidence>
<evidence type="ECO:0000259" key="4">
    <source>
        <dbReference type="PROSITE" id="PS50949"/>
    </source>
</evidence>
<keyword evidence="6" id="KW-1185">Reference proteome</keyword>
<keyword evidence="2" id="KW-0238">DNA-binding</keyword>
<dbReference type="SMART" id="SM00345">
    <property type="entry name" value="HTH_GNTR"/>
    <property type="match status" value="1"/>
</dbReference>
<dbReference type="RefSeq" id="WP_286288985.1">
    <property type="nucleotide sequence ID" value="NZ_JASXSZ010000003.1"/>
</dbReference>
<dbReference type="Proteomes" id="UP001235064">
    <property type="component" value="Unassembled WGS sequence"/>
</dbReference>
<comment type="caution">
    <text evidence="5">The sequence shown here is derived from an EMBL/GenBank/DDBJ whole genome shotgun (WGS) entry which is preliminary data.</text>
</comment>
<evidence type="ECO:0000256" key="1">
    <source>
        <dbReference type="ARBA" id="ARBA00023015"/>
    </source>
</evidence>
<dbReference type="Gene3D" id="1.10.10.10">
    <property type="entry name" value="Winged helix-like DNA-binding domain superfamily/Winged helix DNA-binding domain"/>
    <property type="match status" value="1"/>
</dbReference>
<evidence type="ECO:0000313" key="6">
    <source>
        <dbReference type="Proteomes" id="UP001235064"/>
    </source>
</evidence>
<keyword evidence="1" id="KW-0805">Transcription regulation</keyword>
<dbReference type="InterPro" id="IPR036388">
    <property type="entry name" value="WH-like_DNA-bd_sf"/>
</dbReference>
<dbReference type="Pfam" id="PF00392">
    <property type="entry name" value="GntR"/>
    <property type="match status" value="1"/>
</dbReference>
<evidence type="ECO:0000256" key="2">
    <source>
        <dbReference type="ARBA" id="ARBA00023125"/>
    </source>
</evidence>
<dbReference type="PANTHER" id="PTHR43537:SF5">
    <property type="entry name" value="UXU OPERON TRANSCRIPTIONAL REGULATOR"/>
    <property type="match status" value="1"/>
</dbReference>
<feature type="domain" description="HTH gntR-type" evidence="4">
    <location>
        <begin position="11"/>
        <end position="78"/>
    </location>
</feature>
<dbReference type="InterPro" id="IPR000524">
    <property type="entry name" value="Tscrpt_reg_HTH_GntR"/>
</dbReference>
<keyword evidence="3" id="KW-0804">Transcription</keyword>
<protein>
    <submittedName>
        <fullName evidence="5">GntR family transcriptional regulator</fullName>
    </submittedName>
</protein>
<sequence>MVATRIERHAAPLRQEVVRQLREDILEGNFAPGERLLENSLCADYGVSRTVVREALRQLESENLITLIPNRGPIVTVLEQNDIESLYEVRAALEALAGKLFAQRASARQAAALRAQLDVMERDYAKGTLSTREQSKEEFYRLLLEGTENEMLASQLQGIHTRIGLFRRLAFVDESRVELSMAELRGIVDAAAVRRDPVAAHDACEQHIHRAGDLAAAAYRQWRMSGEALPIPRSS</sequence>
<dbReference type="PROSITE" id="PS50949">
    <property type="entry name" value="HTH_GNTR"/>
    <property type="match status" value="1"/>
</dbReference>
<dbReference type="Pfam" id="PF07729">
    <property type="entry name" value="FCD"/>
    <property type="match status" value="1"/>
</dbReference>
<dbReference type="SMART" id="SM00895">
    <property type="entry name" value="FCD"/>
    <property type="match status" value="1"/>
</dbReference>
<dbReference type="InterPro" id="IPR036390">
    <property type="entry name" value="WH_DNA-bd_sf"/>
</dbReference>